<feature type="region of interest" description="Disordered" evidence="1">
    <location>
        <begin position="156"/>
        <end position="376"/>
    </location>
</feature>
<dbReference type="EMBL" id="BIXY01000023">
    <property type="protein sequence ID" value="GCF08389.1"/>
    <property type="molecule type" value="Genomic_DNA"/>
</dbReference>
<name>A0A5A5TBK8_9CHLR</name>
<dbReference type="RefSeq" id="WP_149401377.1">
    <property type="nucleotide sequence ID" value="NZ_BIXY01000023.1"/>
</dbReference>
<dbReference type="Proteomes" id="UP000322530">
    <property type="component" value="Unassembled WGS sequence"/>
</dbReference>
<keyword evidence="4" id="KW-1185">Reference proteome</keyword>
<feature type="transmembrane region" description="Helical" evidence="2">
    <location>
        <begin position="443"/>
        <end position="465"/>
    </location>
</feature>
<gene>
    <name evidence="3" type="ORF">KDI_19530</name>
</gene>
<evidence type="ECO:0000313" key="4">
    <source>
        <dbReference type="Proteomes" id="UP000322530"/>
    </source>
</evidence>
<feature type="compositionally biased region" description="Polar residues" evidence="1">
    <location>
        <begin position="427"/>
        <end position="436"/>
    </location>
</feature>
<accession>A0A5A5TBK8</accession>
<evidence type="ECO:0000256" key="2">
    <source>
        <dbReference type="SAM" id="Phobius"/>
    </source>
</evidence>
<evidence type="ECO:0000256" key="1">
    <source>
        <dbReference type="SAM" id="MobiDB-lite"/>
    </source>
</evidence>
<dbReference type="AlphaFoldDB" id="A0A5A5TBK8"/>
<feature type="region of interest" description="Disordered" evidence="1">
    <location>
        <begin position="117"/>
        <end position="137"/>
    </location>
</feature>
<feature type="compositionally biased region" description="Polar residues" evidence="1">
    <location>
        <begin position="292"/>
        <end position="307"/>
    </location>
</feature>
<feature type="compositionally biased region" description="Polar residues" evidence="1">
    <location>
        <begin position="181"/>
        <end position="208"/>
    </location>
</feature>
<keyword evidence="2" id="KW-1133">Transmembrane helix</keyword>
<evidence type="ECO:0000313" key="3">
    <source>
        <dbReference type="EMBL" id="GCF08389.1"/>
    </source>
</evidence>
<protein>
    <recommendedName>
        <fullName evidence="5">Baseplate protein J-like domain-containing protein</fullName>
    </recommendedName>
</protein>
<proteinExistence type="predicted"/>
<dbReference type="OrthoDB" id="137093at2"/>
<organism evidence="3 4">
    <name type="scientific">Dictyobacter arantiisoli</name>
    <dbReference type="NCBI Taxonomy" id="2014874"/>
    <lineage>
        <taxon>Bacteria</taxon>
        <taxon>Bacillati</taxon>
        <taxon>Chloroflexota</taxon>
        <taxon>Ktedonobacteria</taxon>
        <taxon>Ktedonobacterales</taxon>
        <taxon>Dictyobacteraceae</taxon>
        <taxon>Dictyobacter</taxon>
    </lineage>
</organism>
<keyword evidence="2" id="KW-0812">Transmembrane</keyword>
<reference evidence="3 4" key="1">
    <citation type="submission" date="2019-01" db="EMBL/GenBank/DDBJ databases">
        <title>Draft genome sequence of Dictyobacter sp. Uno17.</title>
        <authorList>
            <person name="Wang C.M."/>
            <person name="Zheng Y."/>
            <person name="Sakai Y."/>
            <person name="Abe K."/>
            <person name="Yokota A."/>
            <person name="Yabe S."/>
        </authorList>
    </citation>
    <scope>NUCLEOTIDE SEQUENCE [LARGE SCALE GENOMIC DNA]</scope>
    <source>
        <strain evidence="3 4">Uno17</strain>
    </source>
</reference>
<feature type="region of interest" description="Disordered" evidence="1">
    <location>
        <begin position="851"/>
        <end position="893"/>
    </location>
</feature>
<feature type="compositionally biased region" description="Low complexity" evidence="1">
    <location>
        <begin position="230"/>
        <end position="246"/>
    </location>
</feature>
<feature type="region of interest" description="Disordered" evidence="1">
    <location>
        <begin position="394"/>
        <end position="439"/>
    </location>
</feature>
<sequence>MRQGNGTDLLGMNDPRSASIGVIYVSPTDDRKSVLAAILTQGKLSRQEIVIVLPNPNKSFQRPQDFDDLKSVRLRVQGEIIFIAPHGPGPAEFARQRQFPVYDSLEEYTQALRDGEIDDLPDEEPAPAPEKKWGLFGGRGKSAAAGAAAGAALGSAAANRPASQPLDRTLQGPRRFPAFNATPQPGNPAENQIPATPRLPSTPSANHGSSLDEDEDDALPPPPSEQQRSGGAAALGAGAGLAADHLGGPGRQPQQPSAIDDDDMEDLPPRRGATNPRANTPGQRSPRLSAPLAQNSNQNTNQGNADTGNGPGIIDLQPVNAPRTGGRITHNPLRPNEPPASTPNDLDEEDYEDYKDYTPPPTHGATGSKKRRTGSMASSAAGAGALAAGAAAGNASAGNQQGTGSGSTGHMAAQRPIPLGTGPTPANFPNRNQRSTRSNRGRIGGLIIGLILLLVLSLFLCSFFFPSTFNSTVVQPLSQIMPGSKNAGPAVQPAVTVKITPNSHVVQDSYVLQAVTGNPQANLGQISLRHLTASPAPQSRQVNATGHTQTTATQATGTITFFNFTAPPTPLTIKGNTIFTLSNGVQIATDTMANIPAGTLNGSLTPGQRTVRAHALAAGTAGNIAAQRINGSCCVANVIAENQNSFTGGQNPQDYVFVQKSDVDAVVTPLVNSLAQQAQTTFNKELKSNEKLVGTPQCSQNVDKNNAAIGDQGHNVNSTNVTVSATCTGMAYDQTGAQKVAQDRLQKKAAADLGSGYALSGDVTTHIVNVTPQGQSVALQVNAQETLAYQLSDAQKTALVNQLAGKKVAAAQAILNAQQGFKQATITTAGGNNATLPTDPNQIKLELEAVTGGSAGPGTTPSGGSTPLPVNGPNATATPSIGRGDIPTKALKG</sequence>
<evidence type="ECO:0008006" key="5">
    <source>
        <dbReference type="Google" id="ProtNLM"/>
    </source>
</evidence>
<feature type="compositionally biased region" description="Low complexity" evidence="1">
    <location>
        <begin position="857"/>
        <end position="867"/>
    </location>
</feature>
<comment type="caution">
    <text evidence="3">The sequence shown here is derived from an EMBL/GenBank/DDBJ whole genome shotgun (WGS) entry which is preliminary data.</text>
</comment>
<keyword evidence="2" id="KW-0472">Membrane</keyword>